<accession>A0ABP0PU61</accession>
<evidence type="ECO:0000313" key="3">
    <source>
        <dbReference type="EMBL" id="CAK9079585.1"/>
    </source>
</evidence>
<dbReference type="Proteomes" id="UP001642484">
    <property type="component" value="Unassembled WGS sequence"/>
</dbReference>
<feature type="compositionally biased region" description="Polar residues" evidence="1">
    <location>
        <begin position="219"/>
        <end position="233"/>
    </location>
</feature>
<feature type="region of interest" description="Disordered" evidence="1">
    <location>
        <begin position="218"/>
        <end position="241"/>
    </location>
</feature>
<proteinExistence type="predicted"/>
<dbReference type="EMBL" id="CAXAMN010023673">
    <property type="protein sequence ID" value="CAK9079585.1"/>
    <property type="molecule type" value="Genomic_DNA"/>
</dbReference>
<sequence length="832" mass="91348">MPASSSLLLQGLIGFQVLLNQCALVVARARQPDILHMVVGSGHDGKTLVFVDHLQAVFGTALSCAPCAMLQADREFQVQGVNFLHAAFITFDECKREQGIMEDIIKVFVGGGWLPLGRNHEAETKYGHWAQTGKVWAMNTGDIPKVPTAEEISHQRRFRCTYMRSKFTAVEDEVDIPNKVFQADPTDGLWRCCVVFLSRFPLPASSARCPEMQRCRAIPQTTDSPDPDQQTVPDQGLDGLPAVDTSNQSTAERIVRETHAAIQLQFFSAAEVNRALVASNPGACSIVEANLTALSAEVCAWDRCLAECLGPDRCVEIAGTWNDWVWPHASEAASVYDDIEEATAFGRGNPWTIRCHLDLNGLQEYGNTAGGEGGHHARQIADLAQQDDHTDNTAVLPATGYQKKVAGESLGRVFFPWPSFPNLSRSARASGSPPGTKEYDMPNAVVHFALEFARDYGLTLPCFQRYRDFKGDWRKVVMAWFSLMLYAKDTPAEAMKAAVRPRLETSTMAFLLFDKENKAMPHFCELLPKHGFALVAPVFDAVLAVPKPAQSEDGQVSNEEALLSEFHATTGIRMQVQNLDTHRSPVTVQSILEDLLAENNAVRMDAIEHIPGSYTCVGAALVNLEADSFKRTMSNLEGPIPYQQATQLCPNLMVEPIAWSQALAASAETCLLVHASSPLDTEVGHAYGLELLQSTACIYSSTEEECIQTNAQTLWRLVQKVPGAQVFKVYLVPDGQHQAKRRKKEGACVELLLKAGGDEDDASWKHVVPAVREIMGKEVAAEIARQMLRQFTSKSTLAPTVICTIFASPNNTHGLSWFHVGRGETSKILKVG</sequence>
<feature type="signal peptide" evidence="2">
    <location>
        <begin position="1"/>
        <end position="29"/>
    </location>
</feature>
<evidence type="ECO:0000256" key="2">
    <source>
        <dbReference type="SAM" id="SignalP"/>
    </source>
</evidence>
<evidence type="ECO:0000256" key="1">
    <source>
        <dbReference type="SAM" id="MobiDB-lite"/>
    </source>
</evidence>
<gene>
    <name evidence="3" type="ORF">CCMP2556_LOCUS39172</name>
</gene>
<comment type="caution">
    <text evidence="3">The sequence shown here is derived from an EMBL/GenBank/DDBJ whole genome shotgun (WGS) entry which is preliminary data.</text>
</comment>
<protein>
    <submittedName>
        <fullName evidence="3">Uncharacterized protein</fullName>
    </submittedName>
</protein>
<name>A0ABP0PU61_9DINO</name>
<keyword evidence="4" id="KW-1185">Reference proteome</keyword>
<keyword evidence="2" id="KW-0732">Signal</keyword>
<evidence type="ECO:0000313" key="4">
    <source>
        <dbReference type="Proteomes" id="UP001642484"/>
    </source>
</evidence>
<feature type="chain" id="PRO_5045116152" evidence="2">
    <location>
        <begin position="30"/>
        <end position="832"/>
    </location>
</feature>
<organism evidence="3 4">
    <name type="scientific">Durusdinium trenchii</name>
    <dbReference type="NCBI Taxonomy" id="1381693"/>
    <lineage>
        <taxon>Eukaryota</taxon>
        <taxon>Sar</taxon>
        <taxon>Alveolata</taxon>
        <taxon>Dinophyceae</taxon>
        <taxon>Suessiales</taxon>
        <taxon>Symbiodiniaceae</taxon>
        <taxon>Durusdinium</taxon>
    </lineage>
</organism>
<reference evidence="3 4" key="1">
    <citation type="submission" date="2024-02" db="EMBL/GenBank/DDBJ databases">
        <authorList>
            <person name="Chen Y."/>
            <person name="Shah S."/>
            <person name="Dougan E. K."/>
            <person name="Thang M."/>
            <person name="Chan C."/>
        </authorList>
    </citation>
    <scope>NUCLEOTIDE SEQUENCE [LARGE SCALE GENOMIC DNA]</scope>
</reference>